<dbReference type="EMBL" id="BRXZ01001694">
    <property type="protein sequence ID" value="GMH76764.1"/>
    <property type="molecule type" value="Genomic_DNA"/>
</dbReference>
<dbReference type="AlphaFoldDB" id="A0A9W7AYK4"/>
<name>A0A9W7AYK4_9STRA</name>
<keyword evidence="4" id="KW-0274">FAD</keyword>
<evidence type="ECO:0000256" key="6">
    <source>
        <dbReference type="ARBA" id="ARBA00023002"/>
    </source>
</evidence>
<dbReference type="PANTHER" id="PTHR23023">
    <property type="entry name" value="DIMETHYLANILINE MONOOXYGENASE"/>
    <property type="match status" value="1"/>
</dbReference>
<keyword evidence="10" id="KW-1185">Reference proteome</keyword>
<evidence type="ECO:0000256" key="5">
    <source>
        <dbReference type="ARBA" id="ARBA00022857"/>
    </source>
</evidence>
<protein>
    <recommendedName>
        <fullName evidence="11">Flavin-containing monooxygenase</fullName>
    </recommendedName>
</protein>
<dbReference type="InterPro" id="IPR036188">
    <property type="entry name" value="FAD/NAD-bd_sf"/>
</dbReference>
<keyword evidence="6" id="KW-0560">Oxidoreductase</keyword>
<comment type="similarity">
    <text evidence="2">Belongs to the FMO family.</text>
</comment>
<dbReference type="SUPFAM" id="SSF51905">
    <property type="entry name" value="FAD/NAD(P)-binding domain"/>
    <property type="match status" value="1"/>
</dbReference>
<dbReference type="GO" id="GO:0050661">
    <property type="term" value="F:NADP binding"/>
    <property type="evidence" value="ECO:0007669"/>
    <property type="project" value="InterPro"/>
</dbReference>
<feature type="compositionally biased region" description="Basic and acidic residues" evidence="8">
    <location>
        <begin position="277"/>
        <end position="289"/>
    </location>
</feature>
<gene>
    <name evidence="9" type="ORF">TrRE_jg2006</name>
</gene>
<proteinExistence type="inferred from homology"/>
<organism evidence="9 10">
    <name type="scientific">Triparma retinervis</name>
    <dbReference type="NCBI Taxonomy" id="2557542"/>
    <lineage>
        <taxon>Eukaryota</taxon>
        <taxon>Sar</taxon>
        <taxon>Stramenopiles</taxon>
        <taxon>Ochrophyta</taxon>
        <taxon>Bolidophyceae</taxon>
        <taxon>Parmales</taxon>
        <taxon>Triparmaceae</taxon>
        <taxon>Triparma</taxon>
    </lineage>
</organism>
<dbReference type="InterPro" id="IPR020946">
    <property type="entry name" value="Flavin_mOase-like"/>
</dbReference>
<dbReference type="InterPro" id="IPR018724">
    <property type="entry name" value="2OG-Fe_dioxygenase"/>
</dbReference>
<keyword evidence="5" id="KW-0521">NADP</keyword>
<keyword evidence="7" id="KW-0503">Monooxygenase</keyword>
<dbReference type="Proteomes" id="UP001165082">
    <property type="component" value="Unassembled WGS sequence"/>
</dbReference>
<dbReference type="FunFam" id="3.50.50.60:FF:000138">
    <property type="entry name" value="Flavin-containing monooxygenase"/>
    <property type="match status" value="1"/>
</dbReference>
<comment type="cofactor">
    <cofactor evidence="1">
        <name>FAD</name>
        <dbReference type="ChEBI" id="CHEBI:57692"/>
    </cofactor>
</comment>
<evidence type="ECO:0000256" key="7">
    <source>
        <dbReference type="ARBA" id="ARBA00023033"/>
    </source>
</evidence>
<evidence type="ECO:0000256" key="8">
    <source>
        <dbReference type="SAM" id="MobiDB-lite"/>
    </source>
</evidence>
<dbReference type="GO" id="GO:0050660">
    <property type="term" value="F:flavin adenine dinucleotide binding"/>
    <property type="evidence" value="ECO:0007669"/>
    <property type="project" value="InterPro"/>
</dbReference>
<dbReference type="Gene3D" id="3.50.50.60">
    <property type="entry name" value="FAD/NAD(P)-binding domain"/>
    <property type="match status" value="2"/>
</dbReference>
<dbReference type="GO" id="GO:0051213">
    <property type="term" value="F:dioxygenase activity"/>
    <property type="evidence" value="ECO:0007669"/>
    <property type="project" value="InterPro"/>
</dbReference>
<feature type="region of interest" description="Disordered" evidence="8">
    <location>
        <begin position="277"/>
        <end position="297"/>
    </location>
</feature>
<dbReference type="InterPro" id="IPR050346">
    <property type="entry name" value="FMO-like"/>
</dbReference>
<dbReference type="Gene3D" id="2.60.120.620">
    <property type="entry name" value="q2cbj1_9rhob like domain"/>
    <property type="match status" value="1"/>
</dbReference>
<evidence type="ECO:0000256" key="1">
    <source>
        <dbReference type="ARBA" id="ARBA00001974"/>
    </source>
</evidence>
<evidence type="ECO:0000313" key="9">
    <source>
        <dbReference type="EMBL" id="GMH76764.1"/>
    </source>
</evidence>
<comment type="caution">
    <text evidence="9">The sequence shown here is derived from an EMBL/GenBank/DDBJ whole genome shotgun (WGS) entry which is preliminary data.</text>
</comment>
<dbReference type="Pfam" id="PF10014">
    <property type="entry name" value="2OG-Fe_Oxy_2"/>
    <property type="match status" value="1"/>
</dbReference>
<accession>A0A9W7AYK4</accession>
<evidence type="ECO:0000256" key="4">
    <source>
        <dbReference type="ARBA" id="ARBA00022827"/>
    </source>
</evidence>
<dbReference type="GO" id="GO:0004499">
    <property type="term" value="F:N,N-dimethylaniline monooxygenase activity"/>
    <property type="evidence" value="ECO:0007669"/>
    <property type="project" value="InterPro"/>
</dbReference>
<dbReference type="Pfam" id="PF00743">
    <property type="entry name" value="FMO-like"/>
    <property type="match status" value="2"/>
</dbReference>
<keyword evidence="3" id="KW-0285">Flavoprotein</keyword>
<evidence type="ECO:0008006" key="11">
    <source>
        <dbReference type="Google" id="ProtNLM"/>
    </source>
</evidence>
<evidence type="ECO:0000256" key="3">
    <source>
        <dbReference type="ARBA" id="ARBA00022630"/>
    </source>
</evidence>
<evidence type="ECO:0000256" key="2">
    <source>
        <dbReference type="ARBA" id="ARBA00009183"/>
    </source>
</evidence>
<sequence length="726" mass="80086">MFPSSSLFEKWAKELREQKYAFIPGKDMLALLHSFGATPASISPSTVKSLFPTLPVNPSMSYKFAAESSVLLTPPSTKPSPLPVLPFVLYADDMSHPDGLEGVERLYASLPPSYSTGPLMSSFANLSNALLHSFRSTLPPNSPSLLPPAWDHASPSLVVKQWPARTVLRASDSVGEPSPEGVHQDGCELGCITFVDRDNVLPPTGANRVWGLEQPVGKAGGGDRNLLDGKVLGEYFDTFVFLDRHVKHEATAFEARDEGRDATRDVIVTFARRPRKDGGDFGRGGEKGGRRGFMTRAGGGGKRVAVVGGGPSAMAVINAVSKLEDPRRVEVTVFERQEEWGGMWNYDWRVGSDERGRAVGGSMYQQLWSNSAKETNEMLDYGYVEHFGGPTPSYLPREMMRDYIVGRVEKAMREEGVKVDVRFGEGVERVEWDEEKGGFGVWGDGREESEEFDNVIVASGHFSVPSSVSFPGFSDFNGRIMHSTDFRNALEFAGRKVVIVGNGNSGEDIALQCHKYGAEEVKLTYRTERSKIKWPSGIEEIPNLARVGGPEGRTCYFKDGSSVDGVDAIVLCTGYKHSFPFMDRDLKLETPNNLYPKNLYKGVAWVDNPALYYMGMQDIWIGLKVYDCQAFWVVDNILGGAGGGVGREARERDIEGWVERLEEVKRKGSEEGREDPTTYRDRVFRSRLGGEVWATEPPVPWMKGDEREYEGLLAAATDSAAASEVS</sequence>
<dbReference type="OrthoDB" id="66881at2759"/>
<reference evidence="9" key="1">
    <citation type="submission" date="2022-07" db="EMBL/GenBank/DDBJ databases">
        <title>Genome analysis of Parmales, a sister group of diatoms, reveals the evolutionary specialization of diatoms from phago-mixotrophs to photoautotrophs.</title>
        <authorList>
            <person name="Ban H."/>
            <person name="Sato S."/>
            <person name="Yoshikawa S."/>
            <person name="Kazumasa Y."/>
            <person name="Nakamura Y."/>
            <person name="Ichinomiya M."/>
            <person name="Saitoh K."/>
            <person name="Sato N."/>
            <person name="Blanc-Mathieu R."/>
            <person name="Endo H."/>
            <person name="Kuwata A."/>
            <person name="Ogata H."/>
        </authorList>
    </citation>
    <scope>NUCLEOTIDE SEQUENCE</scope>
</reference>
<evidence type="ECO:0000313" key="10">
    <source>
        <dbReference type="Proteomes" id="UP001165082"/>
    </source>
</evidence>